<dbReference type="InterPro" id="IPR043708">
    <property type="entry name" value="DUF5648"/>
</dbReference>
<dbReference type="Pfam" id="PF18885">
    <property type="entry name" value="DUF5648"/>
    <property type="match status" value="1"/>
</dbReference>
<proteinExistence type="predicted"/>
<dbReference type="SUPFAM" id="SSF55797">
    <property type="entry name" value="PR-1-like"/>
    <property type="match status" value="1"/>
</dbReference>
<evidence type="ECO:0000313" key="2">
    <source>
        <dbReference type="Proteomes" id="UP000046395"/>
    </source>
</evidence>
<protein>
    <submittedName>
        <fullName evidence="3">SCP domain-containing protein</fullName>
    </submittedName>
</protein>
<dbReference type="Proteomes" id="UP000046395">
    <property type="component" value="Unassembled WGS sequence"/>
</dbReference>
<evidence type="ECO:0000259" key="1">
    <source>
        <dbReference type="Pfam" id="PF18885"/>
    </source>
</evidence>
<name>A0A5S6QVZ1_TRIMR</name>
<sequence length="308" mass="34125">MECLTGWSHELEAEAQSIADKCEPTGTHHTYGVGIACTSDDISTITGYRRVIQGYNDSVADDCSCASGMETKCHSYKQFTYWNAGAVGCAKSKCYTSNTVIQWSILTCLFSRKVNFDKCAYATGKACDFCSDGLGCVNHLCCEEKKPAESSCGSKPVALVPLYRMYHEGKKFMALTSSGYKKEYLRLAGYSDFGILGYVSSHQQACCSLLKPLEEFTSPNHQDNVYLTDRLLMESYSQKGYMYTGTVGYVVDDGGFCSSTATAYNFLISDLRNFYTSDKAEATKIASRKGNYTAYWYQGTPFALWAEQ</sequence>
<organism evidence="2 3">
    <name type="scientific">Trichuris muris</name>
    <name type="common">Mouse whipworm</name>
    <dbReference type="NCBI Taxonomy" id="70415"/>
    <lineage>
        <taxon>Eukaryota</taxon>
        <taxon>Metazoa</taxon>
        <taxon>Ecdysozoa</taxon>
        <taxon>Nematoda</taxon>
        <taxon>Enoplea</taxon>
        <taxon>Dorylaimia</taxon>
        <taxon>Trichinellida</taxon>
        <taxon>Trichuridae</taxon>
        <taxon>Trichuris</taxon>
    </lineage>
</organism>
<evidence type="ECO:0000313" key="3">
    <source>
        <dbReference type="WBParaSite" id="TMUE_3000011571.1"/>
    </source>
</evidence>
<dbReference type="AlphaFoldDB" id="A0A5S6QVZ1"/>
<reference evidence="3" key="1">
    <citation type="submission" date="2019-12" db="UniProtKB">
        <authorList>
            <consortium name="WormBaseParasite"/>
        </authorList>
    </citation>
    <scope>IDENTIFICATION</scope>
</reference>
<accession>A0A5S6QVZ1</accession>
<keyword evidence="2" id="KW-1185">Reference proteome</keyword>
<dbReference type="InterPro" id="IPR035940">
    <property type="entry name" value="CAP_sf"/>
</dbReference>
<dbReference type="Gene3D" id="3.40.33.10">
    <property type="entry name" value="CAP"/>
    <property type="match status" value="1"/>
</dbReference>
<feature type="domain" description="DUF5648" evidence="1">
    <location>
        <begin position="161"/>
        <end position="293"/>
    </location>
</feature>
<dbReference type="WBParaSite" id="TMUE_3000011571.1">
    <property type="protein sequence ID" value="TMUE_3000011571.1"/>
    <property type="gene ID" value="WBGene00291738"/>
</dbReference>